<keyword evidence="6" id="KW-1003">Cell membrane</keyword>
<dbReference type="RefSeq" id="WP_154048749.1">
    <property type="nucleotide sequence ID" value="NZ_LR217722.1"/>
</dbReference>
<dbReference type="GO" id="GO:0071973">
    <property type="term" value="P:bacterial-type flagellum-dependent cell motility"/>
    <property type="evidence" value="ECO:0007669"/>
    <property type="project" value="InterPro"/>
</dbReference>
<name>A0A451DDV0_9GAMM</name>
<keyword evidence="7 12" id="KW-0812">Transmembrane</keyword>
<dbReference type="OrthoDB" id="8554211at2"/>
<evidence type="ECO:0000256" key="7">
    <source>
        <dbReference type="ARBA" id="ARBA00022692"/>
    </source>
</evidence>
<proteinExistence type="inferred from homology"/>
<evidence type="ECO:0000313" key="16">
    <source>
        <dbReference type="Proteomes" id="UP000294413"/>
    </source>
</evidence>
<evidence type="ECO:0000256" key="9">
    <source>
        <dbReference type="ARBA" id="ARBA00023136"/>
    </source>
</evidence>
<evidence type="ECO:0000259" key="13">
    <source>
        <dbReference type="Pfam" id="PF01514"/>
    </source>
</evidence>
<dbReference type="GO" id="GO:0009431">
    <property type="term" value="C:bacterial-type flagellum basal body, MS ring"/>
    <property type="evidence" value="ECO:0007669"/>
    <property type="project" value="InterPro"/>
</dbReference>
<evidence type="ECO:0000259" key="14">
    <source>
        <dbReference type="Pfam" id="PF08345"/>
    </source>
</evidence>
<keyword evidence="15" id="KW-0282">Flagellum</keyword>
<comment type="function">
    <text evidence="1">The M ring may be actively involved in energy transduction.</text>
</comment>
<dbReference type="PRINTS" id="PR01009">
    <property type="entry name" value="FLGMRINGFLIF"/>
</dbReference>
<dbReference type="Pfam" id="PF08345">
    <property type="entry name" value="YscJ_FliF_C"/>
    <property type="match status" value="1"/>
</dbReference>
<comment type="subunit">
    <text evidence="11">The basal body constitutes a major portion of the flagellar organelle and consists of four rings (L,P,S, and M) mounted on a central rod. The M ring is integral to the inner membrane of the cell and may be connected to the flagellar rod via the S ring. The S (supramembrane ring) lies just distal to the M ring. The L and P rings lie in the outer membrane and the periplasmic space, respectively.</text>
</comment>
<keyword evidence="9 12" id="KW-0472">Membrane</keyword>
<comment type="subcellular location">
    <subcellularLocation>
        <location evidence="2">Bacterial flagellum basal body</location>
    </subcellularLocation>
    <subcellularLocation>
        <location evidence="3">Cell membrane</location>
        <topology evidence="3">Multi-pass membrane protein</topology>
    </subcellularLocation>
</comment>
<dbReference type="Gene3D" id="3.30.300.30">
    <property type="match status" value="1"/>
</dbReference>
<dbReference type="InterPro" id="IPR043427">
    <property type="entry name" value="YscJ/FliF"/>
</dbReference>
<dbReference type="InterPro" id="IPR000067">
    <property type="entry name" value="FlgMring_FliF"/>
</dbReference>
<dbReference type="NCBIfam" id="TIGR00206">
    <property type="entry name" value="fliF"/>
    <property type="match status" value="1"/>
</dbReference>
<keyword evidence="15" id="KW-0966">Cell projection</keyword>
<dbReference type="InterPro" id="IPR006182">
    <property type="entry name" value="FliF_N_dom"/>
</dbReference>
<protein>
    <recommendedName>
        <fullName evidence="5">Flagellar M-ring protein</fullName>
    </recommendedName>
</protein>
<evidence type="ECO:0000256" key="8">
    <source>
        <dbReference type="ARBA" id="ARBA00022989"/>
    </source>
</evidence>
<dbReference type="GO" id="GO:0005886">
    <property type="term" value="C:plasma membrane"/>
    <property type="evidence" value="ECO:0007669"/>
    <property type="project" value="UniProtKB-SubCell"/>
</dbReference>
<evidence type="ECO:0000256" key="10">
    <source>
        <dbReference type="ARBA" id="ARBA00023143"/>
    </source>
</evidence>
<dbReference type="InterPro" id="IPR045851">
    <property type="entry name" value="AMP-bd_C_sf"/>
</dbReference>
<evidence type="ECO:0000256" key="1">
    <source>
        <dbReference type="ARBA" id="ARBA00003820"/>
    </source>
</evidence>
<dbReference type="GO" id="GO:0003774">
    <property type="term" value="F:cytoskeletal motor activity"/>
    <property type="evidence" value="ECO:0007669"/>
    <property type="project" value="InterPro"/>
</dbReference>
<gene>
    <name evidence="15" type="primary">fliF</name>
    <name evidence="15" type="ORF">BUCISPPA3004_045</name>
</gene>
<dbReference type="PANTHER" id="PTHR30046:SF0">
    <property type="entry name" value="FLAGELLAR M-RING PROTEIN"/>
    <property type="match status" value="1"/>
</dbReference>
<dbReference type="EMBL" id="LR217722">
    <property type="protein sequence ID" value="VFP84811.1"/>
    <property type="molecule type" value="Genomic_DNA"/>
</dbReference>
<dbReference type="Pfam" id="PF01514">
    <property type="entry name" value="YscJ_FliF"/>
    <property type="match status" value="1"/>
</dbReference>
<dbReference type="AlphaFoldDB" id="A0A451DDV0"/>
<evidence type="ECO:0000313" key="15">
    <source>
        <dbReference type="EMBL" id="VFP84811.1"/>
    </source>
</evidence>
<feature type="domain" description="Flagellar M-ring N-terminal" evidence="13">
    <location>
        <begin position="48"/>
        <end position="222"/>
    </location>
</feature>
<sequence length="562" mass="65899">MDFINMLYSKIQKKWKYFLFFISHKTKFVITSFLVVIFFLCAVLFWMNKVNYVVLYNNLSDIDGKWVISKLKDMNVSYQFHHSSKKLLVPEDKIDELRFSLMNKKDVIKKNDGFELLDKEKFSISQFHEHVNYHRGLEGELSQTLECIFPIQHARVHLVCKKDTDFFRDDQVPSASVVVTVFPDTQLTEEQIDAIALLISGSVPNLSADNIIVVNQFGNILNKFTLNYSRFFNNNKYKKINILEQYYCDHINNLLTSMYGSKNFIVHVRAKIKKNNTIINNVKIEKNSTNGQSKKLLDDMSDVFLNNKKNMFSSSIVHKLFLMKKISTLITKKILMNNISQINSTIKKKIININNYMLSSNMNTIHNVNDKLINPNKIDNRADDLFSDLSKLDIQCLNITVLINYKKNDAGIYVPCSFQELQDLEKLIKSVIDFSDHRGDCINIINYRFFSSHIISNHDIFSVYNYLNMNHLLFFCIIFFFIFLFIFILLKIIMIDNQKKNSLTTVSKISKNSKNYNCASIDELNYKKNDCADKDHCLVKHDFLDKHPKIIEQVIRYWINKK</sequence>
<feature type="domain" description="Flagellar M-ring C-terminal" evidence="14">
    <location>
        <begin position="255"/>
        <end position="449"/>
    </location>
</feature>
<feature type="transmembrane region" description="Helical" evidence="12">
    <location>
        <begin position="472"/>
        <end position="493"/>
    </location>
</feature>
<comment type="similarity">
    <text evidence="4">Belongs to the FliF family.</text>
</comment>
<evidence type="ECO:0000256" key="3">
    <source>
        <dbReference type="ARBA" id="ARBA00004651"/>
    </source>
</evidence>
<evidence type="ECO:0000256" key="12">
    <source>
        <dbReference type="SAM" id="Phobius"/>
    </source>
</evidence>
<feature type="transmembrane region" description="Helical" evidence="12">
    <location>
        <begin position="28"/>
        <end position="47"/>
    </location>
</feature>
<evidence type="ECO:0000256" key="5">
    <source>
        <dbReference type="ARBA" id="ARBA00017949"/>
    </source>
</evidence>
<evidence type="ECO:0000256" key="11">
    <source>
        <dbReference type="ARBA" id="ARBA00025936"/>
    </source>
</evidence>
<evidence type="ECO:0000256" key="6">
    <source>
        <dbReference type="ARBA" id="ARBA00022475"/>
    </source>
</evidence>
<evidence type="ECO:0000256" key="2">
    <source>
        <dbReference type="ARBA" id="ARBA00004117"/>
    </source>
</evidence>
<evidence type="ECO:0000256" key="4">
    <source>
        <dbReference type="ARBA" id="ARBA00007971"/>
    </source>
</evidence>
<keyword evidence="15" id="KW-0969">Cilium</keyword>
<dbReference type="InterPro" id="IPR013556">
    <property type="entry name" value="Flag_M-ring_C"/>
</dbReference>
<keyword evidence="10" id="KW-0975">Bacterial flagellum</keyword>
<keyword evidence="8 12" id="KW-1133">Transmembrane helix</keyword>
<organism evidence="15 16">
    <name type="scientific">Buchnera aphidicola</name>
    <name type="common">Cinara splendens</name>
    <dbReference type="NCBI Taxonomy" id="2518979"/>
    <lineage>
        <taxon>Bacteria</taxon>
        <taxon>Pseudomonadati</taxon>
        <taxon>Pseudomonadota</taxon>
        <taxon>Gammaproteobacteria</taxon>
        <taxon>Enterobacterales</taxon>
        <taxon>Erwiniaceae</taxon>
        <taxon>Buchnera</taxon>
    </lineage>
</organism>
<dbReference type="PANTHER" id="PTHR30046">
    <property type="entry name" value="FLAGELLAR M-RING PROTEIN"/>
    <property type="match status" value="1"/>
</dbReference>
<accession>A0A451DDV0</accession>
<dbReference type="Proteomes" id="UP000294413">
    <property type="component" value="Chromosome 1"/>
</dbReference>
<reference evidence="15 16" key="1">
    <citation type="submission" date="2019-02" db="EMBL/GenBank/DDBJ databases">
        <authorList>
            <person name="Manzano-Marin A."/>
            <person name="Manzano-Marin A."/>
        </authorList>
    </citation>
    <scope>NUCLEOTIDE SEQUENCE [LARGE SCALE GENOMIC DNA]</scope>
    <source>
        <strain evidence="15 16">BuCisplendens</strain>
    </source>
</reference>